<sequence length="238" mass="27895">MRHIGDIADKAGRELQEEHERIVSERPVPFDEDPKIMEKKGVGVFGKLKFEWRDSDRMILDQIRAAAQRAFIEGFGDSLRVLDRLYEAVRVPEANEHGVVKVDQDGRPVWQTDSDGRYLEDWDNLTGQDIERCLFDLSRIRLYVGPQVNELLMEAMFAKRIHRDIHDDAYLGPVQGTVADRTAQANRKSRQDDYQAFYRYMLWSQGDTFLKELGNMQRTLERFREWGIRGQQGYGNRR</sequence>
<protein>
    <submittedName>
        <fullName evidence="1">Uncharacterized protein</fullName>
    </submittedName>
</protein>
<gene>
    <name evidence="1" type="primary">81</name>
    <name evidence="1" type="ORF">SEA_STORMAGEDDON_81</name>
</gene>
<name>A0A649VRX3_9CAUD</name>
<dbReference type="Proteomes" id="UP000423065">
    <property type="component" value="Segment"/>
</dbReference>
<keyword evidence="2" id="KW-1185">Reference proteome</keyword>
<dbReference type="KEGG" id="vg:64766790"/>
<evidence type="ECO:0000313" key="2">
    <source>
        <dbReference type="Proteomes" id="UP000423065"/>
    </source>
</evidence>
<organism evidence="1 2">
    <name type="scientific">Gordonia phage Stormageddon</name>
    <dbReference type="NCBI Taxonomy" id="2656541"/>
    <lineage>
        <taxon>Viruses</taxon>
        <taxon>Duplodnaviria</taxon>
        <taxon>Heunggongvirae</taxon>
        <taxon>Uroviricota</taxon>
        <taxon>Caudoviricetes</taxon>
        <taxon>Stormageddonvirus</taxon>
        <taxon>Stormageddonvirus Stormageddon</taxon>
    </lineage>
</organism>
<evidence type="ECO:0000313" key="1">
    <source>
        <dbReference type="EMBL" id="QGJ94944.1"/>
    </source>
</evidence>
<dbReference type="GeneID" id="64766790"/>
<proteinExistence type="predicted"/>
<reference evidence="1 2" key="1">
    <citation type="submission" date="2019-10" db="EMBL/GenBank/DDBJ databases">
        <authorList>
            <person name="Garlena R.A."/>
            <person name="Russell D.A."/>
            <person name="Pope W.H."/>
            <person name="Jacobs-Sera D."/>
            <person name="Hatfull G.F."/>
        </authorList>
    </citation>
    <scope>NUCLEOTIDE SEQUENCE [LARGE SCALE GENOMIC DNA]</scope>
</reference>
<dbReference type="EMBL" id="MN586040">
    <property type="protein sequence ID" value="QGJ94944.1"/>
    <property type="molecule type" value="Genomic_DNA"/>
</dbReference>
<dbReference type="RefSeq" id="YP_010059557.1">
    <property type="nucleotide sequence ID" value="NC_054726.1"/>
</dbReference>
<accession>A0A649VRX3</accession>